<reference evidence="4" key="1">
    <citation type="submission" date="2012-01" db="EMBL/GenBank/DDBJ databases">
        <title>The Genome Sequence of Treponema denticola H-22.</title>
        <authorList>
            <consortium name="The Broad Institute Genome Sequencing Platform"/>
            <person name="Earl A."/>
            <person name="Ward D."/>
            <person name="Feldgarden M."/>
            <person name="Gevers D."/>
            <person name="Blanton J.M."/>
            <person name="Fenno C.J."/>
            <person name="Baranova O.V."/>
            <person name="Mathney J."/>
            <person name="Dewhirst F.E."/>
            <person name="Izard J."/>
            <person name="Young S.K."/>
            <person name="Zeng Q."/>
            <person name="Gargeya S."/>
            <person name="Fitzgerald M."/>
            <person name="Haas B."/>
            <person name="Abouelleil A."/>
            <person name="Alvarado L."/>
            <person name="Arachchi H.M."/>
            <person name="Berlin A."/>
            <person name="Chapman S.B."/>
            <person name="Gearin G."/>
            <person name="Goldberg J."/>
            <person name="Griggs A."/>
            <person name="Gujja S."/>
            <person name="Hansen M."/>
            <person name="Heiman D."/>
            <person name="Howarth C."/>
            <person name="Larimer J."/>
            <person name="Lui A."/>
            <person name="MacDonald P.J.P."/>
            <person name="McCowen C."/>
            <person name="Montmayeur A."/>
            <person name="Murphy C."/>
            <person name="Neiman D."/>
            <person name="Pearson M."/>
            <person name="Priest M."/>
            <person name="Roberts A."/>
            <person name="Saif S."/>
            <person name="Shea T."/>
            <person name="Sisk P."/>
            <person name="Stolte C."/>
            <person name="Sykes S."/>
            <person name="Wortman J."/>
            <person name="Nusbaum C."/>
            <person name="Birren B."/>
        </authorList>
    </citation>
    <scope>NUCLEOTIDE SEQUENCE [LARGE SCALE GENOMIC DNA]</scope>
    <source>
        <strain evidence="4">H-22</strain>
    </source>
</reference>
<evidence type="ECO:0000313" key="4">
    <source>
        <dbReference type="EMBL" id="EMB35820.1"/>
    </source>
</evidence>
<dbReference type="InterPro" id="IPR013105">
    <property type="entry name" value="TPR_2"/>
</dbReference>
<dbReference type="PATRIC" id="fig|999432.5.peg.12"/>
<proteinExistence type="predicted"/>
<dbReference type="PROSITE" id="PS51257">
    <property type="entry name" value="PROKAR_LIPOPROTEIN"/>
    <property type="match status" value="1"/>
</dbReference>
<feature type="repeat" description="TPR" evidence="3">
    <location>
        <begin position="68"/>
        <end position="101"/>
    </location>
</feature>
<dbReference type="PANTHER" id="PTHR44858">
    <property type="entry name" value="TETRATRICOPEPTIDE REPEAT PROTEIN 6"/>
    <property type="match status" value="1"/>
</dbReference>
<feature type="repeat" description="TPR" evidence="3">
    <location>
        <begin position="188"/>
        <end position="221"/>
    </location>
</feature>
<dbReference type="Gene3D" id="1.25.40.10">
    <property type="entry name" value="Tetratricopeptide repeat domain"/>
    <property type="match status" value="1"/>
</dbReference>
<dbReference type="RefSeq" id="WP_002668449.1">
    <property type="nucleotide sequence ID" value="NZ_CM001795.1"/>
</dbReference>
<name>A0A0E2E7J3_TREDN</name>
<organism evidence="4">
    <name type="scientific">Treponema denticola H-22</name>
    <dbReference type="NCBI Taxonomy" id="999432"/>
    <lineage>
        <taxon>Bacteria</taxon>
        <taxon>Pseudomonadati</taxon>
        <taxon>Spirochaetota</taxon>
        <taxon>Spirochaetia</taxon>
        <taxon>Spirochaetales</taxon>
        <taxon>Treponemataceae</taxon>
        <taxon>Treponema</taxon>
    </lineage>
</organism>
<dbReference type="Pfam" id="PF14559">
    <property type="entry name" value="TPR_19"/>
    <property type="match status" value="1"/>
</dbReference>
<dbReference type="HOGENOM" id="CLU_075574_0_0_12"/>
<dbReference type="Proteomes" id="UP000011705">
    <property type="component" value="Chromosome"/>
</dbReference>
<protein>
    <submittedName>
        <fullName evidence="4">Uncharacterized protein</fullName>
    </submittedName>
</protein>
<dbReference type="EMBL" id="AGDV01000001">
    <property type="protein sequence ID" value="EMB35820.1"/>
    <property type="molecule type" value="Genomic_DNA"/>
</dbReference>
<dbReference type="InterPro" id="IPR011990">
    <property type="entry name" value="TPR-like_helical_dom_sf"/>
</dbReference>
<comment type="caution">
    <text evidence="4">The sequence shown here is derived from an EMBL/GenBank/DDBJ whole genome shotgun (WGS) entry which is preliminary data.</text>
</comment>
<dbReference type="InterPro" id="IPR050498">
    <property type="entry name" value="Ycf3"/>
</dbReference>
<evidence type="ECO:0000256" key="2">
    <source>
        <dbReference type="ARBA" id="ARBA00022803"/>
    </source>
</evidence>
<keyword evidence="1" id="KW-0677">Repeat</keyword>
<dbReference type="InterPro" id="IPR019734">
    <property type="entry name" value="TPR_rpt"/>
</dbReference>
<gene>
    <name evidence="4" type="ORF">HMPREF9726_00012</name>
</gene>
<dbReference type="SUPFAM" id="SSF48452">
    <property type="entry name" value="TPR-like"/>
    <property type="match status" value="1"/>
</dbReference>
<evidence type="ECO:0000256" key="3">
    <source>
        <dbReference type="PROSITE-ProRule" id="PRU00339"/>
    </source>
</evidence>
<accession>A0A0E2E7J3</accession>
<dbReference type="Pfam" id="PF07719">
    <property type="entry name" value="TPR_2"/>
    <property type="match status" value="1"/>
</dbReference>
<sequence length="240" mass="27600">MKKRFCFVIITLLLIFILGSCNKVTSIRRLQELEEGVSNPNTEAELKDAIRKYEKRVDDIMIAEERIGIWYKILGSRYMDQKMYKKALKAFQSALEYYPENQNLFYQAGLAASLTAKNSLDFELTGTDIEKKRYFDLAVSAYKRALEIDPKHAKAVYALSVLYIFELNRPAEAIPILEKITEWEKKPIDHLFLLGAAYYMTGENEKAIAVYERIIEISSSAEKKAKAESNIREIRSSGGR</sequence>
<dbReference type="PROSITE" id="PS50005">
    <property type="entry name" value="TPR"/>
    <property type="match status" value="3"/>
</dbReference>
<dbReference type="Pfam" id="PF13174">
    <property type="entry name" value="TPR_6"/>
    <property type="match status" value="1"/>
</dbReference>
<feature type="repeat" description="TPR" evidence="3">
    <location>
        <begin position="119"/>
        <end position="152"/>
    </location>
</feature>
<dbReference type="SMART" id="SM00028">
    <property type="entry name" value="TPR"/>
    <property type="match status" value="3"/>
</dbReference>
<dbReference type="AlphaFoldDB" id="A0A0E2E7J3"/>
<evidence type="ECO:0000256" key="1">
    <source>
        <dbReference type="ARBA" id="ARBA00022737"/>
    </source>
</evidence>
<dbReference type="PANTHER" id="PTHR44858:SF1">
    <property type="entry name" value="UDP-N-ACETYLGLUCOSAMINE--PEPTIDE N-ACETYLGLUCOSAMINYLTRANSFERASE SPINDLY-RELATED"/>
    <property type="match status" value="1"/>
</dbReference>
<keyword evidence="2 3" id="KW-0802">TPR repeat</keyword>